<gene>
    <name evidence="9" type="ORF">SAMN04324258_1389</name>
</gene>
<evidence type="ECO:0000256" key="1">
    <source>
        <dbReference type="ARBA" id="ARBA00004141"/>
    </source>
</evidence>
<dbReference type="RefSeq" id="WP_176168799.1">
    <property type="nucleotide sequence ID" value="NZ_FUZQ01000002.1"/>
</dbReference>
<evidence type="ECO:0000256" key="5">
    <source>
        <dbReference type="ARBA" id="ARBA00022989"/>
    </source>
</evidence>
<dbReference type="STRING" id="526729.SAMN04324258_1389"/>
<dbReference type="SUPFAM" id="SSF53448">
    <property type="entry name" value="Nucleotide-diphospho-sugar transferases"/>
    <property type="match status" value="1"/>
</dbReference>
<keyword evidence="2" id="KW-0328">Glycosyltransferase</keyword>
<evidence type="ECO:0000256" key="6">
    <source>
        <dbReference type="ARBA" id="ARBA00023136"/>
    </source>
</evidence>
<dbReference type="GO" id="GO:0016758">
    <property type="term" value="F:hexosyltransferase activity"/>
    <property type="evidence" value="ECO:0007669"/>
    <property type="project" value="TreeGrafter"/>
</dbReference>
<keyword evidence="4 8" id="KW-0812">Transmembrane</keyword>
<evidence type="ECO:0000313" key="9">
    <source>
        <dbReference type="EMBL" id="SKC50795.1"/>
    </source>
</evidence>
<feature type="transmembrane region" description="Helical" evidence="8">
    <location>
        <begin position="39"/>
        <end position="64"/>
    </location>
</feature>
<feature type="region of interest" description="Disordered" evidence="7">
    <location>
        <begin position="460"/>
        <end position="481"/>
    </location>
</feature>
<keyword evidence="3 9" id="KW-0808">Transferase</keyword>
<reference evidence="9 10" key="1">
    <citation type="submission" date="2017-02" db="EMBL/GenBank/DDBJ databases">
        <authorList>
            <person name="Peterson S.W."/>
        </authorList>
    </citation>
    <scope>NUCLEOTIDE SEQUENCE [LARGE SCALE GENOMIC DNA]</scope>
    <source>
        <strain evidence="9 10">DSM 21481</strain>
    </source>
</reference>
<dbReference type="Gene3D" id="3.90.550.10">
    <property type="entry name" value="Spore Coat Polysaccharide Biosynthesis Protein SpsA, Chain A"/>
    <property type="match status" value="1"/>
</dbReference>
<evidence type="ECO:0000256" key="8">
    <source>
        <dbReference type="SAM" id="Phobius"/>
    </source>
</evidence>
<feature type="transmembrane region" description="Helical" evidence="8">
    <location>
        <begin position="393"/>
        <end position="411"/>
    </location>
</feature>
<dbReference type="PANTHER" id="PTHR43867">
    <property type="entry name" value="CELLULOSE SYNTHASE CATALYTIC SUBUNIT A [UDP-FORMING]"/>
    <property type="match status" value="1"/>
</dbReference>
<proteinExistence type="predicted"/>
<dbReference type="Proteomes" id="UP000189777">
    <property type="component" value="Unassembled WGS sequence"/>
</dbReference>
<feature type="transmembrane region" description="Helical" evidence="8">
    <location>
        <begin position="356"/>
        <end position="381"/>
    </location>
</feature>
<dbReference type="InterPro" id="IPR050321">
    <property type="entry name" value="Glycosyltr_2/OpgH_subfam"/>
</dbReference>
<evidence type="ECO:0000256" key="2">
    <source>
        <dbReference type="ARBA" id="ARBA00022676"/>
    </source>
</evidence>
<dbReference type="AlphaFoldDB" id="A0A1T5JHE2"/>
<keyword evidence="5 8" id="KW-1133">Transmembrane helix</keyword>
<evidence type="ECO:0000256" key="3">
    <source>
        <dbReference type="ARBA" id="ARBA00022679"/>
    </source>
</evidence>
<name>A0A1T5JHE2_9MICO</name>
<feature type="transmembrane region" description="Helical" evidence="8">
    <location>
        <begin position="423"/>
        <end position="446"/>
    </location>
</feature>
<comment type="subcellular location">
    <subcellularLocation>
        <location evidence="1">Membrane</location>
        <topology evidence="1">Multi-pass membrane protein</topology>
    </subcellularLocation>
</comment>
<sequence>MTGVATLAGTTAVASTASSAAATAPWWDPYRGMPPAVQVLMWFLLVLTLITVLVILLLVVRAWFERRRQRRDVEAAHEGDYLWVFVVPALNEEVTIADSVSRLVAVEATHKAIVVIDDGSDDGTPEVLARLRAQVPELKVLRRELPNARVGKSAGLDDAWEFIHDEVLAGPYADWPTTRVVVGVVDADGRIPPDAPRALAGTFSDERVGGVQALVRIYNRRHYLTWGQDVEFGVMAYVYQLGRSAWGTANMGGNGQYVRLAALDDVVVTEKLPPGVARGPWRDRLTEDQDIGVRLIRAGWRGRQTVLTSVDQQGVTRLRRLFKQRVRWAQGNWQSFSLLRGALRTPVSVGARLDHVAYLLMPLLQLLMGLGLVLSLAFWLFGDVPFYSGWWPSLVFFATLTLVPGFLTLLMTSEPGRHPLLRAVFGLIPYMLYTWLLWPVVTVALVRELAGRRSWTKTDREPLDANLPDDVEPVAGQASTG</sequence>
<keyword evidence="6 8" id="KW-0472">Membrane</keyword>
<accession>A0A1T5JHE2</accession>
<organism evidence="9 10">
    <name type="scientific">Krasilnikoviella flava</name>
    <dbReference type="NCBI Taxonomy" id="526729"/>
    <lineage>
        <taxon>Bacteria</taxon>
        <taxon>Bacillati</taxon>
        <taxon>Actinomycetota</taxon>
        <taxon>Actinomycetes</taxon>
        <taxon>Micrococcales</taxon>
        <taxon>Promicromonosporaceae</taxon>
        <taxon>Krasilnikoviella</taxon>
    </lineage>
</organism>
<dbReference type="InterPro" id="IPR029044">
    <property type="entry name" value="Nucleotide-diphossugar_trans"/>
</dbReference>
<evidence type="ECO:0000256" key="7">
    <source>
        <dbReference type="SAM" id="MobiDB-lite"/>
    </source>
</evidence>
<dbReference type="PANTHER" id="PTHR43867:SF2">
    <property type="entry name" value="CELLULOSE SYNTHASE CATALYTIC SUBUNIT A [UDP-FORMING]"/>
    <property type="match status" value="1"/>
</dbReference>
<dbReference type="Pfam" id="PF13641">
    <property type="entry name" value="Glyco_tranf_2_3"/>
    <property type="match status" value="1"/>
</dbReference>
<evidence type="ECO:0000256" key="4">
    <source>
        <dbReference type="ARBA" id="ARBA00022692"/>
    </source>
</evidence>
<keyword evidence="10" id="KW-1185">Reference proteome</keyword>
<protein>
    <submittedName>
        <fullName evidence="9">Glycosyltransferase, catalytic subunit of cellulose synthase and poly-beta-1,6-N-acetylglucosamine synthase</fullName>
    </submittedName>
</protein>
<dbReference type="EMBL" id="FUZQ01000002">
    <property type="protein sequence ID" value="SKC50795.1"/>
    <property type="molecule type" value="Genomic_DNA"/>
</dbReference>
<dbReference type="GO" id="GO:0005886">
    <property type="term" value="C:plasma membrane"/>
    <property type="evidence" value="ECO:0007669"/>
    <property type="project" value="TreeGrafter"/>
</dbReference>
<evidence type="ECO:0000313" key="10">
    <source>
        <dbReference type="Proteomes" id="UP000189777"/>
    </source>
</evidence>